<keyword evidence="5" id="KW-1185">Reference proteome</keyword>
<dbReference type="Proteomes" id="UP000248349">
    <property type="component" value="Unassembled WGS sequence"/>
</dbReference>
<dbReference type="InterPro" id="IPR049884">
    <property type="entry name" value="Scytalone_dh"/>
</dbReference>
<dbReference type="GO" id="GO:0016829">
    <property type="term" value="F:lyase activity"/>
    <property type="evidence" value="ECO:0007669"/>
    <property type="project" value="UniProtKB-KW"/>
</dbReference>
<reference evidence="4 5" key="1">
    <citation type="submission" date="2016-12" db="EMBL/GenBank/DDBJ databases">
        <title>The genomes of Aspergillus section Nigri reveals drivers in fungal speciation.</title>
        <authorList>
            <consortium name="DOE Joint Genome Institute"/>
            <person name="Vesth T.C."/>
            <person name="Nybo J."/>
            <person name="Theobald S."/>
            <person name="Brandl J."/>
            <person name="Frisvad J.C."/>
            <person name="Nielsen K.F."/>
            <person name="Lyhne E.K."/>
            <person name="Kogle M.E."/>
            <person name="Kuo A."/>
            <person name="Riley R."/>
            <person name="Clum A."/>
            <person name="Nolan M."/>
            <person name="Lipzen A."/>
            <person name="Salamov A."/>
            <person name="Henrissat B."/>
            <person name="Wiebenga A."/>
            <person name="De Vries R.P."/>
            <person name="Grigoriev I.V."/>
            <person name="Mortensen U.H."/>
            <person name="Andersen M.R."/>
            <person name="Baker S.E."/>
        </authorList>
    </citation>
    <scope>NUCLEOTIDE SEQUENCE [LARGE SCALE GENOMIC DNA]</scope>
    <source>
        <strain evidence="4 5">JOP 1030-1</strain>
    </source>
</reference>
<name>A0A318Z550_9EURO</name>
<dbReference type="SUPFAM" id="SSF54427">
    <property type="entry name" value="NTF2-like"/>
    <property type="match status" value="1"/>
</dbReference>
<dbReference type="Pfam" id="PF02982">
    <property type="entry name" value="Scytalone_dh"/>
    <property type="match status" value="1"/>
</dbReference>
<organism evidence="4 5">
    <name type="scientific">Aspergillus saccharolyticus JOP 1030-1</name>
    <dbReference type="NCBI Taxonomy" id="1450539"/>
    <lineage>
        <taxon>Eukaryota</taxon>
        <taxon>Fungi</taxon>
        <taxon>Dikarya</taxon>
        <taxon>Ascomycota</taxon>
        <taxon>Pezizomycotina</taxon>
        <taxon>Eurotiomycetes</taxon>
        <taxon>Eurotiomycetidae</taxon>
        <taxon>Eurotiales</taxon>
        <taxon>Aspergillaceae</taxon>
        <taxon>Aspergillus</taxon>
        <taxon>Aspergillus subgen. Circumdati</taxon>
    </lineage>
</organism>
<dbReference type="InterPro" id="IPR032710">
    <property type="entry name" value="NTF2-like_dom_sf"/>
</dbReference>
<keyword evidence="2" id="KW-0456">Lyase</keyword>
<dbReference type="GeneID" id="37071744"/>
<dbReference type="OrthoDB" id="5281072at2759"/>
<gene>
    <name evidence="4" type="ORF">BP01DRAFT_135614</name>
</gene>
<dbReference type="STRING" id="1450539.A0A318Z550"/>
<comment type="similarity">
    <text evidence="1">Belongs to the scytalone dehydratase family.</text>
</comment>
<protein>
    <submittedName>
        <fullName evidence="4">NTF2-like protein</fullName>
    </submittedName>
</protein>
<evidence type="ECO:0000313" key="4">
    <source>
        <dbReference type="EMBL" id="PYH42441.1"/>
    </source>
</evidence>
<evidence type="ECO:0000256" key="1">
    <source>
        <dbReference type="ARBA" id="ARBA00008584"/>
    </source>
</evidence>
<proteinExistence type="inferred from homology"/>
<evidence type="ECO:0000256" key="2">
    <source>
        <dbReference type="ARBA" id="ARBA00023239"/>
    </source>
</evidence>
<accession>A0A318Z550</accession>
<evidence type="ECO:0000313" key="5">
    <source>
        <dbReference type="Proteomes" id="UP000248349"/>
    </source>
</evidence>
<feature type="domain" description="Scytalone dehydratase-like" evidence="3">
    <location>
        <begin position="7"/>
        <end position="153"/>
    </location>
</feature>
<dbReference type="RefSeq" id="XP_025428423.1">
    <property type="nucleotide sequence ID" value="XM_025570516.1"/>
</dbReference>
<dbReference type="Gene3D" id="3.10.450.50">
    <property type="match status" value="1"/>
</dbReference>
<evidence type="ECO:0000259" key="3">
    <source>
        <dbReference type="Pfam" id="PF02982"/>
    </source>
</evidence>
<dbReference type="AlphaFoldDB" id="A0A318Z550"/>
<dbReference type="EMBL" id="KZ821252">
    <property type="protein sequence ID" value="PYH42441.1"/>
    <property type="molecule type" value="Genomic_DNA"/>
</dbReference>
<sequence>MSSSSYHNVLFTWAESIDAKAWSQLQDLFAPTISIDYGAVGGPKASEAPSATFVDWVSDPTRLGNPEIITQHLLGACHWTEPFEDTAGRMRVTVKFQIRAAHWKRTSSTSTSSATGHGTNLMELVMDQQGQWKIVAVTVGMKWLEGDLQAVFSQ</sequence>